<organism evidence="2 3">
    <name type="scientific">Coraliomargarita algicola</name>
    <dbReference type="NCBI Taxonomy" id="3092156"/>
    <lineage>
        <taxon>Bacteria</taxon>
        <taxon>Pseudomonadati</taxon>
        <taxon>Verrucomicrobiota</taxon>
        <taxon>Opitutia</taxon>
        <taxon>Puniceicoccales</taxon>
        <taxon>Coraliomargaritaceae</taxon>
        <taxon>Coraliomargarita</taxon>
    </lineage>
</organism>
<keyword evidence="1" id="KW-0472">Membrane</keyword>
<protein>
    <recommendedName>
        <fullName evidence="4">Tetratricopeptide repeat-like domain-containing protein</fullName>
    </recommendedName>
</protein>
<name>A0ABZ0RM10_9BACT</name>
<keyword evidence="3" id="KW-1185">Reference proteome</keyword>
<feature type="transmembrane region" description="Helical" evidence="1">
    <location>
        <begin position="50"/>
        <end position="69"/>
    </location>
</feature>
<reference evidence="2 3" key="1">
    <citation type="submission" date="2023-11" db="EMBL/GenBank/DDBJ databases">
        <title>Coraliomargarita sp. nov., isolated from marine algae.</title>
        <authorList>
            <person name="Lee J.K."/>
            <person name="Baek J.H."/>
            <person name="Kim J.M."/>
            <person name="Choi D.G."/>
            <person name="Jeon C.O."/>
        </authorList>
    </citation>
    <scope>NUCLEOTIDE SEQUENCE [LARGE SCALE GENOMIC DNA]</scope>
    <source>
        <strain evidence="2 3">J2-16</strain>
    </source>
</reference>
<accession>A0ABZ0RM10</accession>
<keyword evidence="1" id="KW-0812">Transmembrane</keyword>
<gene>
    <name evidence="2" type="ORF">SH580_21660</name>
</gene>
<dbReference type="Proteomes" id="UP001324993">
    <property type="component" value="Chromosome"/>
</dbReference>
<dbReference type="RefSeq" id="WP_319832892.1">
    <property type="nucleotide sequence ID" value="NZ_CP138858.1"/>
</dbReference>
<evidence type="ECO:0000313" key="3">
    <source>
        <dbReference type="Proteomes" id="UP001324993"/>
    </source>
</evidence>
<evidence type="ECO:0000256" key="1">
    <source>
        <dbReference type="SAM" id="Phobius"/>
    </source>
</evidence>
<evidence type="ECO:0000313" key="2">
    <source>
        <dbReference type="EMBL" id="WPJ96025.1"/>
    </source>
</evidence>
<evidence type="ECO:0008006" key="4">
    <source>
        <dbReference type="Google" id="ProtNLM"/>
    </source>
</evidence>
<keyword evidence="1" id="KW-1133">Transmembrane helix</keyword>
<dbReference type="EMBL" id="CP138858">
    <property type="protein sequence ID" value="WPJ96025.1"/>
    <property type="molecule type" value="Genomic_DNA"/>
</dbReference>
<sequence>MNRPSKNKRHNPTLPENVDIVDERNLVDLEDSEEISIEDRISIYWMENKGFISGCIFVLAILIIAFNGMRMYKNHAEAKLQAAYSEAINNESLAEFAQANPKKDLGGLAALTVADQAYTNEDFEKALNFYSIATDALSDNVLAGRARLGQAFANYYNGNTSDALAQLADVASDNSLAEVARAEAAYHLAIEADADGRSEDYDRYVAQVQASTLATQWQQRMSIYEQQAR</sequence>
<proteinExistence type="predicted"/>